<feature type="compositionally biased region" description="Polar residues" evidence="1">
    <location>
        <begin position="233"/>
        <end position="243"/>
    </location>
</feature>
<evidence type="ECO:0000256" key="1">
    <source>
        <dbReference type="SAM" id="MobiDB-lite"/>
    </source>
</evidence>
<reference evidence="3" key="1">
    <citation type="submission" date="2023-07" db="EMBL/GenBank/DDBJ databases">
        <title>Chromosome-level genome assembly of Artemia franciscana.</title>
        <authorList>
            <person name="Jo E."/>
        </authorList>
    </citation>
    <scope>NUCLEOTIDE SEQUENCE</scope>
    <source>
        <tissue evidence="3">Whole body</tissue>
    </source>
</reference>
<feature type="region of interest" description="Disordered" evidence="1">
    <location>
        <begin position="771"/>
        <end position="827"/>
    </location>
</feature>
<dbReference type="AlphaFoldDB" id="A0AA88H8E2"/>
<accession>A0AA88H8E2</accession>
<feature type="compositionally biased region" description="Basic and acidic residues" evidence="1">
    <location>
        <begin position="472"/>
        <end position="481"/>
    </location>
</feature>
<feature type="compositionally biased region" description="Polar residues" evidence="1">
    <location>
        <begin position="447"/>
        <end position="471"/>
    </location>
</feature>
<feature type="compositionally biased region" description="Basic and acidic residues" evidence="1">
    <location>
        <begin position="417"/>
        <end position="431"/>
    </location>
</feature>
<dbReference type="InterPro" id="IPR029526">
    <property type="entry name" value="PGBD"/>
</dbReference>
<dbReference type="EMBL" id="JAVRJZ010000019">
    <property type="protein sequence ID" value="KAK2707245.1"/>
    <property type="molecule type" value="Genomic_DNA"/>
</dbReference>
<feature type="region of interest" description="Disordered" evidence="1">
    <location>
        <begin position="232"/>
        <end position="301"/>
    </location>
</feature>
<evidence type="ECO:0000259" key="2">
    <source>
        <dbReference type="Pfam" id="PF13843"/>
    </source>
</evidence>
<feature type="compositionally biased region" description="Basic and acidic residues" evidence="1">
    <location>
        <begin position="817"/>
        <end position="827"/>
    </location>
</feature>
<feature type="compositionally biased region" description="Polar residues" evidence="1">
    <location>
        <begin position="287"/>
        <end position="300"/>
    </location>
</feature>
<name>A0AA88H8E2_ARTSF</name>
<feature type="region of interest" description="Disordered" evidence="1">
    <location>
        <begin position="415"/>
        <end position="491"/>
    </location>
</feature>
<feature type="compositionally biased region" description="Acidic residues" evidence="1">
    <location>
        <begin position="1106"/>
        <end position="1116"/>
    </location>
</feature>
<comment type="caution">
    <text evidence="3">The sequence shown here is derived from an EMBL/GenBank/DDBJ whole genome shotgun (WGS) entry which is preliminary data.</text>
</comment>
<keyword evidence="4" id="KW-1185">Reference proteome</keyword>
<feature type="region of interest" description="Disordered" evidence="1">
    <location>
        <begin position="174"/>
        <end position="217"/>
    </location>
</feature>
<feature type="domain" description="PiggyBac transposable element-derived protein" evidence="2">
    <location>
        <begin position="1139"/>
        <end position="1197"/>
    </location>
</feature>
<dbReference type="Proteomes" id="UP001187531">
    <property type="component" value="Unassembled WGS sequence"/>
</dbReference>
<feature type="region of interest" description="Disordered" evidence="1">
    <location>
        <begin position="52"/>
        <end position="78"/>
    </location>
</feature>
<feature type="compositionally biased region" description="Polar residues" evidence="1">
    <location>
        <begin position="174"/>
        <end position="188"/>
    </location>
</feature>
<gene>
    <name evidence="3" type="ORF">QYM36_015060</name>
</gene>
<feature type="compositionally biased region" description="Polar residues" evidence="1">
    <location>
        <begin position="269"/>
        <end position="279"/>
    </location>
</feature>
<feature type="compositionally biased region" description="Basic residues" evidence="1">
    <location>
        <begin position="58"/>
        <end position="77"/>
    </location>
</feature>
<feature type="region of interest" description="Disordered" evidence="1">
    <location>
        <begin position="1103"/>
        <end position="1122"/>
    </location>
</feature>
<sequence>MIVALQLRSIDDTFSRMDSEIQSYGPCCRTPTSEHSVEMVYQARQFTLSATQTDDRHCSKRRQHRRPAPHITNKKKSQGVLNDAELRMRSLQSSDEDQSLASGRIMVVVEKKSRNITPVNGEPEKPVWTNNECRDQPDSLNSTMTELKDSGISEVNIPINSCNSTRSQYDNIESNCRTESEASSTRSYNAKVGSKQDKALHRNKKGSNTKNTTGKNVDCGWNYRQVYRVEAINGSSKHSNRSPNVGRDKRNHMLSPKNLKPLTERSDDTGTLSSTSRPHSNSDQRSKKSLMQNTTETCENPKNMILEKTGYCLGKADGVHEGLNISQATDVSIDKSSSIANCEGTKSADIHRVPECKSRPLSLHKRKECQNGIEKNPREGTFSCERGSGKVSSELNKTVEEERKIVFIPNRQGSSKIELHEEKPRLNKDTDGGTDTQGLQKLEKSIVTENSVRLSSSLNKTDWGNRRSTSPQEDKLSDKFSSRRNSAKLNRLTKEDTNMIKNPNRPDFSENELNKETSILNQKRFGNQNMETTTAENHEKETLNLSTLQFREKWTKSPNFVTSSPVDCEFFLEENIVDEHEAIDEEIGPILSASPCVSADIKEKLRGAQEKSSNKEETLINYHDNSATHKQCYSESLMKLHFRENGEKIQSPENEKETAPSLNSEIQNDNHLGEISGVIIGPKVDQNTESDITKIEIPITAAHQRGQQTKNGEEAEYTVNFEEEIPKGNVGNYNQNQNAQRAYVKETKNSIIEEAAGKTYVATVNPKFKEGFHMKKKSPHKQNLTTVYNKEKHSKIPKPQRKKSRDRSQPTLSPIHRYSDERSRLAERTLPSFDRTNAIMTPVENRYHNCSRKPPLPVSVTLANQIALRRYHTERRIFQQLLDLKQMQMRSHRANEAVLVKRLLDGFNKVMPEFGLRRYNGQYLFKPLEKFLFDQLRLLQTKQGHQILENCPIETNTGVCSHSTHKSHHAAHAYAGLPCSVFLTSEDDTKPFQVEDSPHYRQLRAEIARLKQANKKCGGHFHENLNLPTIYAITPTHSRPVQKAELTRLDDSVYLNVTHVVPGMDDEFEKASKKSRNLRARRNLKPEQALEMFMEIPAGDVSEMSDLSDSDDDESDSQYLPPNPELTDFYEVHVPSRIFFSDEMIDKIWLETNRYAMTKDNKFIDVTKQEIYSYLSITLYMGIIRLPSYKLYWGEGAELYSRLQKDVPRPFHIH</sequence>
<evidence type="ECO:0000313" key="3">
    <source>
        <dbReference type="EMBL" id="KAK2707245.1"/>
    </source>
</evidence>
<evidence type="ECO:0000313" key="4">
    <source>
        <dbReference type="Proteomes" id="UP001187531"/>
    </source>
</evidence>
<dbReference type="Pfam" id="PF13843">
    <property type="entry name" value="DDE_Tnp_1_7"/>
    <property type="match status" value="1"/>
</dbReference>
<proteinExistence type="predicted"/>
<feature type="compositionally biased region" description="Basic residues" evidence="1">
    <location>
        <begin position="792"/>
        <end position="805"/>
    </location>
</feature>
<organism evidence="3 4">
    <name type="scientific">Artemia franciscana</name>
    <name type="common">Brine shrimp</name>
    <name type="synonym">Artemia sanfranciscana</name>
    <dbReference type="NCBI Taxonomy" id="6661"/>
    <lineage>
        <taxon>Eukaryota</taxon>
        <taxon>Metazoa</taxon>
        <taxon>Ecdysozoa</taxon>
        <taxon>Arthropoda</taxon>
        <taxon>Crustacea</taxon>
        <taxon>Branchiopoda</taxon>
        <taxon>Anostraca</taxon>
        <taxon>Artemiidae</taxon>
        <taxon>Artemia</taxon>
    </lineage>
</organism>
<protein>
    <recommendedName>
        <fullName evidence="2">PiggyBac transposable element-derived protein domain-containing protein</fullName>
    </recommendedName>
</protein>
<feature type="region of interest" description="Disordered" evidence="1">
    <location>
        <begin position="117"/>
        <end position="137"/>
    </location>
</feature>